<keyword evidence="1" id="KW-1133">Transmembrane helix</keyword>
<comment type="caution">
    <text evidence="4">The sequence shown here is derived from an EMBL/GenBank/DDBJ whole genome shotgun (WGS) entry which is preliminary data.</text>
</comment>
<dbReference type="InterPro" id="IPR032508">
    <property type="entry name" value="FecR_C"/>
</dbReference>
<dbReference type="Pfam" id="PF04773">
    <property type="entry name" value="FecR"/>
    <property type="match status" value="1"/>
</dbReference>
<dbReference type="PANTHER" id="PTHR30273:SF2">
    <property type="entry name" value="PROTEIN FECR"/>
    <property type="match status" value="1"/>
</dbReference>
<dbReference type="Gene3D" id="3.55.50.30">
    <property type="match status" value="1"/>
</dbReference>
<keyword evidence="5" id="KW-1185">Reference proteome</keyword>
<feature type="transmembrane region" description="Helical" evidence="1">
    <location>
        <begin position="75"/>
        <end position="94"/>
    </location>
</feature>
<dbReference type="Proteomes" id="UP001597440">
    <property type="component" value="Unassembled WGS sequence"/>
</dbReference>
<dbReference type="Pfam" id="PF16344">
    <property type="entry name" value="FecR_C"/>
    <property type="match status" value="1"/>
</dbReference>
<dbReference type="Gene3D" id="2.60.120.1440">
    <property type="match status" value="1"/>
</dbReference>
<feature type="domain" description="FecR protein" evidence="2">
    <location>
        <begin position="169"/>
        <end position="264"/>
    </location>
</feature>
<accession>A0ABW5L008</accession>
<feature type="domain" description="Protein FecR C-terminal" evidence="3">
    <location>
        <begin position="308"/>
        <end position="376"/>
    </location>
</feature>
<dbReference type="PIRSF" id="PIRSF018266">
    <property type="entry name" value="FecR"/>
    <property type="match status" value="1"/>
</dbReference>
<proteinExistence type="predicted"/>
<name>A0ABW5L008_9SPHI</name>
<sequence>MSKNHHAEDIIARYRRGECSPEETAWVESWHLMELSKQSNAISTENLEETQHMLLQSILREKTSTPVVSRRLVKVWWAAAVLITSIFLFSVVYWNRLPVTEESTVEVMAMDISPGSKKATLTVDDGTVVELEEGADLVAVKGSAITYADGSVIGEPVADESSAVLRYNTLVTPNGGEYQIVLGDGTKVWLNAASSLRFPQRFLGHEREVELVGEAYFEVASDKSKPFKVKSKGQILEVLGTHFNVTAYGEERSVRTALLEGAVKVSSEYSKEHVVLRPGQQSIIQAGEKGITVNKADKESVLAWQKGYFLFDDADLESIMKQVERWYDVEVIYASKPTGKTFLGMVSRSRNISAVLSALEKVGNIRFKIDGKKITVFG</sequence>
<dbReference type="InterPro" id="IPR006860">
    <property type="entry name" value="FecR"/>
</dbReference>
<dbReference type="RefSeq" id="WP_210356082.1">
    <property type="nucleotide sequence ID" value="NZ_JAEQMU010000006.1"/>
</dbReference>
<evidence type="ECO:0000313" key="5">
    <source>
        <dbReference type="Proteomes" id="UP001597440"/>
    </source>
</evidence>
<protein>
    <submittedName>
        <fullName evidence="4">FecR family protein</fullName>
    </submittedName>
</protein>
<gene>
    <name evidence="4" type="ORF">ACFSQW_06895</name>
</gene>
<organism evidence="4 5">
    <name type="scientific">Sphingobacterium tabacisoli</name>
    <dbReference type="NCBI Taxonomy" id="2044855"/>
    <lineage>
        <taxon>Bacteria</taxon>
        <taxon>Pseudomonadati</taxon>
        <taxon>Bacteroidota</taxon>
        <taxon>Sphingobacteriia</taxon>
        <taxon>Sphingobacteriales</taxon>
        <taxon>Sphingobacteriaceae</taxon>
        <taxon>Sphingobacterium</taxon>
    </lineage>
</organism>
<dbReference type="PANTHER" id="PTHR30273">
    <property type="entry name" value="PERIPLASMIC SIGNAL SENSOR AND SIGMA FACTOR ACTIVATOR FECR-RELATED"/>
    <property type="match status" value="1"/>
</dbReference>
<keyword evidence="1" id="KW-0472">Membrane</keyword>
<reference evidence="5" key="1">
    <citation type="journal article" date="2019" name="Int. J. Syst. Evol. Microbiol.">
        <title>The Global Catalogue of Microorganisms (GCM) 10K type strain sequencing project: providing services to taxonomists for standard genome sequencing and annotation.</title>
        <authorList>
            <consortium name="The Broad Institute Genomics Platform"/>
            <consortium name="The Broad Institute Genome Sequencing Center for Infectious Disease"/>
            <person name="Wu L."/>
            <person name="Ma J."/>
        </authorList>
    </citation>
    <scope>NUCLEOTIDE SEQUENCE [LARGE SCALE GENOMIC DNA]</scope>
    <source>
        <strain evidence="5">KCTC 52298</strain>
    </source>
</reference>
<evidence type="ECO:0000259" key="2">
    <source>
        <dbReference type="Pfam" id="PF04773"/>
    </source>
</evidence>
<evidence type="ECO:0000259" key="3">
    <source>
        <dbReference type="Pfam" id="PF16344"/>
    </source>
</evidence>
<dbReference type="InterPro" id="IPR012373">
    <property type="entry name" value="Ferrdict_sens_TM"/>
</dbReference>
<evidence type="ECO:0000256" key="1">
    <source>
        <dbReference type="SAM" id="Phobius"/>
    </source>
</evidence>
<dbReference type="EMBL" id="JBHULD010000008">
    <property type="protein sequence ID" value="MFD2554108.1"/>
    <property type="molecule type" value="Genomic_DNA"/>
</dbReference>
<keyword evidence="1" id="KW-0812">Transmembrane</keyword>
<evidence type="ECO:0000313" key="4">
    <source>
        <dbReference type="EMBL" id="MFD2554108.1"/>
    </source>
</evidence>